<protein>
    <submittedName>
        <fullName evidence="1">Uncharacterized protein</fullName>
    </submittedName>
</protein>
<organism evidence="1 2">
    <name type="scientific">Sphingobacterium oryzagri</name>
    <dbReference type="NCBI Taxonomy" id="3025669"/>
    <lineage>
        <taxon>Bacteria</taxon>
        <taxon>Pseudomonadati</taxon>
        <taxon>Bacteroidota</taxon>
        <taxon>Sphingobacteriia</taxon>
        <taxon>Sphingobacteriales</taxon>
        <taxon>Sphingobacteriaceae</taxon>
        <taxon>Sphingobacterium</taxon>
    </lineage>
</organism>
<proteinExistence type="predicted"/>
<dbReference type="EMBL" id="CP117880">
    <property type="protein sequence ID" value="WDF66902.1"/>
    <property type="molecule type" value="Genomic_DNA"/>
</dbReference>
<keyword evidence="2" id="KW-1185">Reference proteome</keyword>
<evidence type="ECO:0000313" key="1">
    <source>
        <dbReference type="EMBL" id="WDF66902.1"/>
    </source>
</evidence>
<reference evidence="1 2" key="1">
    <citation type="submission" date="2023-02" db="EMBL/GenBank/DDBJ databases">
        <title>Genome sequence of Sphingobacterium sp. KACC 22765.</title>
        <authorList>
            <person name="Kim S."/>
            <person name="Heo J."/>
            <person name="Kwon S.-W."/>
        </authorList>
    </citation>
    <scope>NUCLEOTIDE SEQUENCE [LARGE SCALE GENOMIC DNA]</scope>
    <source>
        <strain evidence="1 2">KACC 22765</strain>
    </source>
</reference>
<dbReference type="RefSeq" id="WP_274265642.1">
    <property type="nucleotide sequence ID" value="NZ_CP117880.1"/>
</dbReference>
<name>A0ABY7WBR7_9SPHI</name>
<evidence type="ECO:0000313" key="2">
    <source>
        <dbReference type="Proteomes" id="UP001221558"/>
    </source>
</evidence>
<sequence length="57" mass="6825">MQENMEYLIELPQDRAQERLYAALGYFVDFMERPREASEVLKDKQRSVPAEMLPMLF</sequence>
<dbReference type="Proteomes" id="UP001221558">
    <property type="component" value="Chromosome"/>
</dbReference>
<gene>
    <name evidence="1" type="ORF">PQ465_11355</name>
</gene>
<accession>A0ABY7WBR7</accession>